<dbReference type="GO" id="GO:0034338">
    <property type="term" value="F:short-chain carboxylesterase activity"/>
    <property type="evidence" value="ECO:0007669"/>
    <property type="project" value="TreeGrafter"/>
</dbReference>
<comment type="caution">
    <text evidence="4">The sequence shown here is derived from an EMBL/GenBank/DDBJ whole genome shotgun (WGS) entry which is preliminary data.</text>
</comment>
<reference evidence="4" key="1">
    <citation type="submission" date="2021-07" db="EMBL/GenBank/DDBJ databases">
        <title>New genus and species of the family Alcaligenaceae.</title>
        <authorList>
            <person name="Hahn M.W."/>
        </authorList>
    </citation>
    <scope>NUCLEOTIDE SEQUENCE</scope>
    <source>
        <strain evidence="4">LF4-65</strain>
    </source>
</reference>
<gene>
    <name evidence="4" type="ORF">KZZ10_13425</name>
</gene>
<dbReference type="AlphaFoldDB" id="A0A953NA41"/>
<evidence type="ECO:0000313" key="5">
    <source>
        <dbReference type="Proteomes" id="UP000739565"/>
    </source>
</evidence>
<dbReference type="PIRSF" id="PIRSF005211">
    <property type="entry name" value="Ab_hydro_YheT"/>
    <property type="match status" value="1"/>
</dbReference>
<accession>A0A953NA41</accession>
<evidence type="ECO:0000256" key="1">
    <source>
        <dbReference type="ARBA" id="ARBA00010884"/>
    </source>
</evidence>
<dbReference type="InterPro" id="IPR029058">
    <property type="entry name" value="AB_hydrolase_fold"/>
</dbReference>
<feature type="active site" description="Charge relay system" evidence="2">
    <location>
        <position position="303"/>
    </location>
</feature>
<dbReference type="Pfam" id="PF00561">
    <property type="entry name" value="Abhydrolase_1"/>
    <property type="match status" value="1"/>
</dbReference>
<feature type="active site" description="Charge relay system" evidence="2">
    <location>
        <position position="331"/>
    </location>
</feature>
<dbReference type="InterPro" id="IPR012020">
    <property type="entry name" value="ABHD4"/>
</dbReference>
<dbReference type="InterPro" id="IPR000073">
    <property type="entry name" value="AB_hydrolase_1"/>
</dbReference>
<sequence length="357" mass="39676">MSAHLDLSPCPTPAWLPERQSQTLFGALLAPTNRIRFFRERVETPDGDFIDFDWNSPLLPRAPKQARDATLIQTAATDWLDDSGRQALGQAQASPALVLLHGLEGSSKSRYAQSITQYFRQAGWTVVVAHFRGCSGFANRLARAYHSGDSAEIRFILQTAHARLPAGHWHAVGISLGGNALLKYLGESPTEVAWLKAAAAISAPLDLVAAGNHLSDDRFNREIYSRHFLRTLRPKVLKKAQRFPGVIDTLRIQQARTLRDFDNAYTAPMHGFADALDYWTQSSSMRWLTHIHIPTLVLNARNDPFLPQAALPGPQLGSAQIEFHQPAQGGHVSFVTGGWPGHLGWLPRRIERFFTAR</sequence>
<evidence type="ECO:0000259" key="3">
    <source>
        <dbReference type="Pfam" id="PF00561"/>
    </source>
</evidence>
<evidence type="ECO:0000256" key="2">
    <source>
        <dbReference type="PIRSR" id="PIRSR005211-1"/>
    </source>
</evidence>
<name>A0A953NA41_9BURK</name>
<dbReference type="InterPro" id="IPR050960">
    <property type="entry name" value="AB_hydrolase_4_sf"/>
</dbReference>
<keyword evidence="5" id="KW-1185">Reference proteome</keyword>
<feature type="domain" description="AB hydrolase-1" evidence="3">
    <location>
        <begin position="95"/>
        <end position="337"/>
    </location>
</feature>
<dbReference type="PANTHER" id="PTHR10794">
    <property type="entry name" value="ABHYDROLASE DOMAIN-CONTAINING PROTEIN"/>
    <property type="match status" value="1"/>
</dbReference>
<protein>
    <submittedName>
        <fullName evidence="4">Alpha/beta fold hydrolase</fullName>
    </submittedName>
</protein>
<feature type="active site" description="Charge relay system" evidence="2">
    <location>
        <position position="175"/>
    </location>
</feature>
<dbReference type="Gene3D" id="3.40.50.1820">
    <property type="entry name" value="alpha/beta hydrolase"/>
    <property type="match status" value="1"/>
</dbReference>
<dbReference type="RefSeq" id="WP_259662034.1">
    <property type="nucleotide sequence ID" value="NZ_JAHXRI010000010.1"/>
</dbReference>
<proteinExistence type="inferred from homology"/>
<evidence type="ECO:0000313" key="4">
    <source>
        <dbReference type="EMBL" id="MBZ1351647.1"/>
    </source>
</evidence>
<dbReference type="SUPFAM" id="SSF53474">
    <property type="entry name" value="alpha/beta-Hydrolases"/>
    <property type="match status" value="1"/>
</dbReference>
<organism evidence="4 5">
    <name type="scientific">Zwartia hollandica</name>
    <dbReference type="NCBI Taxonomy" id="324606"/>
    <lineage>
        <taxon>Bacteria</taxon>
        <taxon>Pseudomonadati</taxon>
        <taxon>Pseudomonadota</taxon>
        <taxon>Betaproteobacteria</taxon>
        <taxon>Burkholderiales</taxon>
        <taxon>Alcaligenaceae</taxon>
        <taxon>Zwartia</taxon>
    </lineage>
</organism>
<dbReference type="GO" id="GO:0047372">
    <property type="term" value="F:monoacylglycerol lipase activity"/>
    <property type="evidence" value="ECO:0007669"/>
    <property type="project" value="TreeGrafter"/>
</dbReference>
<dbReference type="Proteomes" id="UP000739565">
    <property type="component" value="Unassembled WGS sequence"/>
</dbReference>
<comment type="similarity">
    <text evidence="1">Belongs to the AB hydrolase superfamily. AB hydrolase 4 family.</text>
</comment>
<dbReference type="PANTHER" id="PTHR10794:SF94">
    <property type="entry name" value="ESTERASE YHET-RELATED"/>
    <property type="match status" value="1"/>
</dbReference>
<dbReference type="EMBL" id="JAHXRI010000010">
    <property type="protein sequence ID" value="MBZ1351647.1"/>
    <property type="molecule type" value="Genomic_DNA"/>
</dbReference>
<keyword evidence="4" id="KW-0378">Hydrolase</keyword>